<dbReference type="InterPro" id="IPR043131">
    <property type="entry name" value="BCAT-like_N"/>
</dbReference>
<dbReference type="SUPFAM" id="SSF56752">
    <property type="entry name" value="D-aminoacid aminotransferase-like PLP-dependent enzymes"/>
    <property type="match status" value="1"/>
</dbReference>
<dbReference type="EC" id="2.6.1.42" evidence="17"/>
<evidence type="ECO:0000256" key="8">
    <source>
        <dbReference type="ARBA" id="ARBA00022605"/>
    </source>
</evidence>
<evidence type="ECO:0000256" key="17">
    <source>
        <dbReference type="RuleBase" id="RU364094"/>
    </source>
</evidence>
<keyword evidence="10 16" id="KW-0663">Pyridoxal phosphate</keyword>
<comment type="similarity">
    <text evidence="6 15">Belongs to the class-IV pyridoxal-phosphate-dependent aminotransferase family.</text>
</comment>
<dbReference type="CDD" id="cd01557">
    <property type="entry name" value="BCAT_beta_family"/>
    <property type="match status" value="1"/>
</dbReference>
<dbReference type="InterPro" id="IPR036038">
    <property type="entry name" value="Aminotransferase-like"/>
</dbReference>
<evidence type="ECO:0000256" key="12">
    <source>
        <dbReference type="ARBA" id="ARBA00048212"/>
    </source>
</evidence>
<evidence type="ECO:0000256" key="10">
    <source>
        <dbReference type="ARBA" id="ARBA00022898"/>
    </source>
</evidence>
<keyword evidence="9 17" id="KW-0808">Transferase</keyword>
<dbReference type="PROSITE" id="PS00770">
    <property type="entry name" value="AA_TRANSFER_CLASS_4"/>
    <property type="match status" value="1"/>
</dbReference>
<dbReference type="InterPro" id="IPR050571">
    <property type="entry name" value="Class-IV_PLP-Dep_Aminotrnsfr"/>
</dbReference>
<comment type="function">
    <text evidence="2 17">Acts on leucine, isoleucine and valine.</text>
</comment>
<organism evidence="18 19">
    <name type="scientific">Nitrospina watsonii</name>
    <dbReference type="NCBI Taxonomy" id="1323948"/>
    <lineage>
        <taxon>Bacteria</taxon>
        <taxon>Pseudomonadati</taxon>
        <taxon>Nitrospinota/Tectimicrobiota group</taxon>
        <taxon>Nitrospinota</taxon>
        <taxon>Nitrospinia</taxon>
        <taxon>Nitrospinales</taxon>
        <taxon>Nitrospinaceae</taxon>
        <taxon>Nitrospina</taxon>
    </lineage>
</organism>
<evidence type="ECO:0000256" key="6">
    <source>
        <dbReference type="ARBA" id="ARBA00009320"/>
    </source>
</evidence>
<proteinExistence type="inferred from homology"/>
<evidence type="ECO:0000256" key="16">
    <source>
        <dbReference type="RuleBase" id="RU004516"/>
    </source>
</evidence>
<evidence type="ECO:0000313" key="18">
    <source>
        <dbReference type="EMBL" id="CAI2717480.1"/>
    </source>
</evidence>
<comment type="catalytic activity">
    <reaction evidence="14 17">
        <text>L-leucine + 2-oxoglutarate = 4-methyl-2-oxopentanoate + L-glutamate</text>
        <dbReference type="Rhea" id="RHEA:18321"/>
        <dbReference type="ChEBI" id="CHEBI:16810"/>
        <dbReference type="ChEBI" id="CHEBI:17865"/>
        <dbReference type="ChEBI" id="CHEBI:29985"/>
        <dbReference type="ChEBI" id="CHEBI:57427"/>
        <dbReference type="EC" id="2.6.1.42"/>
    </reaction>
</comment>
<evidence type="ECO:0000256" key="3">
    <source>
        <dbReference type="ARBA" id="ARBA00004824"/>
    </source>
</evidence>
<evidence type="ECO:0000256" key="5">
    <source>
        <dbReference type="ARBA" id="ARBA00005072"/>
    </source>
</evidence>
<dbReference type="RefSeq" id="WP_282010419.1">
    <property type="nucleotide sequence ID" value="NZ_OX336137.1"/>
</dbReference>
<comment type="pathway">
    <text evidence="3 17">Amino-acid biosynthesis; L-isoleucine biosynthesis; L-isoleucine from 2-oxobutanoate: step 4/4.</text>
</comment>
<dbReference type="InterPro" id="IPR005785">
    <property type="entry name" value="B_amino_transI"/>
</dbReference>
<evidence type="ECO:0000256" key="2">
    <source>
        <dbReference type="ARBA" id="ARBA00003109"/>
    </source>
</evidence>
<comment type="pathway">
    <text evidence="5 17">Amino-acid biosynthesis; L-leucine biosynthesis; L-leucine from 3-methyl-2-oxobutanoate: step 4/4.</text>
</comment>
<dbReference type="PANTHER" id="PTHR42743">
    <property type="entry name" value="AMINO-ACID AMINOTRANSFERASE"/>
    <property type="match status" value="1"/>
</dbReference>
<protein>
    <recommendedName>
        <fullName evidence="17">Branched-chain-amino-acid aminotransferase</fullName>
        <shortName evidence="17">BCAT</shortName>
        <ecNumber evidence="17">2.6.1.42</ecNumber>
    </recommendedName>
</protein>
<evidence type="ECO:0000256" key="14">
    <source>
        <dbReference type="ARBA" id="ARBA00049229"/>
    </source>
</evidence>
<dbReference type="InterPro" id="IPR001544">
    <property type="entry name" value="Aminotrans_IV"/>
</dbReference>
<dbReference type="Pfam" id="PF01063">
    <property type="entry name" value="Aminotran_4"/>
    <property type="match status" value="1"/>
</dbReference>
<dbReference type="InterPro" id="IPR018300">
    <property type="entry name" value="Aminotrans_IV_CS"/>
</dbReference>
<dbReference type="NCBIfam" id="TIGR01122">
    <property type="entry name" value="ilvE_I"/>
    <property type="match status" value="1"/>
</dbReference>
<dbReference type="InterPro" id="IPR043132">
    <property type="entry name" value="BCAT-like_C"/>
</dbReference>
<dbReference type="InterPro" id="IPR033939">
    <property type="entry name" value="BCAT_family"/>
</dbReference>
<comment type="pathway">
    <text evidence="4 17">Amino-acid biosynthesis; L-valine biosynthesis; L-valine from pyruvate: step 4/4.</text>
</comment>
<comment type="cofactor">
    <cofactor evidence="1 16">
        <name>pyridoxal 5'-phosphate</name>
        <dbReference type="ChEBI" id="CHEBI:597326"/>
    </cofactor>
</comment>
<keyword evidence="7 17" id="KW-0032">Aminotransferase</keyword>
<evidence type="ECO:0000256" key="4">
    <source>
        <dbReference type="ARBA" id="ARBA00004931"/>
    </source>
</evidence>
<evidence type="ECO:0000256" key="7">
    <source>
        <dbReference type="ARBA" id="ARBA00022576"/>
    </source>
</evidence>
<dbReference type="PANTHER" id="PTHR42743:SF11">
    <property type="entry name" value="AMINODEOXYCHORISMATE LYASE"/>
    <property type="match status" value="1"/>
</dbReference>
<keyword evidence="8 17" id="KW-0028">Amino-acid biosynthesis</keyword>
<dbReference type="Gene3D" id="3.20.10.10">
    <property type="entry name" value="D-amino Acid Aminotransferase, subunit A, domain 2"/>
    <property type="match status" value="1"/>
</dbReference>
<accession>A0ABM9HBA9</accession>
<name>A0ABM9HBA9_9BACT</name>
<keyword evidence="11 17" id="KW-0100">Branched-chain amino acid biosynthesis</keyword>
<evidence type="ECO:0000256" key="11">
    <source>
        <dbReference type="ARBA" id="ARBA00023304"/>
    </source>
</evidence>
<evidence type="ECO:0000313" key="19">
    <source>
        <dbReference type="Proteomes" id="UP001157733"/>
    </source>
</evidence>
<dbReference type="EMBL" id="OX336137">
    <property type="protein sequence ID" value="CAI2717480.1"/>
    <property type="molecule type" value="Genomic_DNA"/>
</dbReference>
<reference evidence="18 19" key="1">
    <citation type="submission" date="2022-09" db="EMBL/GenBank/DDBJ databases">
        <authorList>
            <person name="Kop L."/>
        </authorList>
    </citation>
    <scope>NUCLEOTIDE SEQUENCE [LARGE SCALE GENOMIC DNA]</scope>
    <source>
        <strain evidence="18 19">347</strain>
    </source>
</reference>
<evidence type="ECO:0000256" key="15">
    <source>
        <dbReference type="RuleBase" id="RU004106"/>
    </source>
</evidence>
<evidence type="ECO:0000256" key="13">
    <source>
        <dbReference type="ARBA" id="ARBA00048798"/>
    </source>
</evidence>
<evidence type="ECO:0000256" key="1">
    <source>
        <dbReference type="ARBA" id="ARBA00001933"/>
    </source>
</evidence>
<dbReference type="NCBIfam" id="NF005146">
    <property type="entry name" value="PRK06606.1"/>
    <property type="match status" value="1"/>
</dbReference>
<comment type="catalytic activity">
    <reaction evidence="13 17">
        <text>L-isoleucine + 2-oxoglutarate = (S)-3-methyl-2-oxopentanoate + L-glutamate</text>
        <dbReference type="Rhea" id="RHEA:24801"/>
        <dbReference type="ChEBI" id="CHEBI:16810"/>
        <dbReference type="ChEBI" id="CHEBI:29985"/>
        <dbReference type="ChEBI" id="CHEBI:35146"/>
        <dbReference type="ChEBI" id="CHEBI:58045"/>
        <dbReference type="EC" id="2.6.1.42"/>
    </reaction>
</comment>
<comment type="catalytic activity">
    <reaction evidence="12 17">
        <text>L-valine + 2-oxoglutarate = 3-methyl-2-oxobutanoate + L-glutamate</text>
        <dbReference type="Rhea" id="RHEA:24813"/>
        <dbReference type="ChEBI" id="CHEBI:11851"/>
        <dbReference type="ChEBI" id="CHEBI:16810"/>
        <dbReference type="ChEBI" id="CHEBI:29985"/>
        <dbReference type="ChEBI" id="CHEBI:57762"/>
        <dbReference type="EC" id="2.6.1.42"/>
    </reaction>
</comment>
<dbReference type="Proteomes" id="UP001157733">
    <property type="component" value="Chromosome"/>
</dbReference>
<keyword evidence="19" id="KW-1185">Reference proteome</keyword>
<sequence>MEKSEQIWMDGKLVPWADANVHVLTHTLHYGYGVFEGIRCYHSGKKKSFVFRLAEHVKRLFESAKILGIEIPYSQKEITQAIVKTVQVNKLDECYIRPIVFLGDNKMGLNPAGVHVRVAIAAWPWGTYLGDDGLEKGIRVRVSSFNRHHINVTMTKAKACGYYINSIFAKAEAVRDGYDEAIMLDTHGCVTEGSGENIFIYHKGMLMTPPLSTGILDGITRNAVVQIAKHLKIPIEDAILTRDELYVADEIFLTGTAAEVTPVREVDNRIIGNGKRGKITKQIQDLFFQIVAGKQAKFKHWLTEV</sequence>
<dbReference type="GO" id="GO:0004084">
    <property type="term" value="F:branched-chain-amino-acid transaminase activity"/>
    <property type="evidence" value="ECO:0007669"/>
    <property type="project" value="UniProtKB-EC"/>
</dbReference>
<dbReference type="Gene3D" id="3.30.470.10">
    <property type="match status" value="1"/>
</dbReference>
<evidence type="ECO:0000256" key="9">
    <source>
        <dbReference type="ARBA" id="ARBA00022679"/>
    </source>
</evidence>
<gene>
    <name evidence="17 18" type="primary">ilvE</name>
    <name evidence="18" type="ORF">NSPWAT_0621</name>
</gene>